<evidence type="ECO:0000256" key="4">
    <source>
        <dbReference type="RuleBase" id="RU003330"/>
    </source>
</evidence>
<dbReference type="Pfam" id="PF00406">
    <property type="entry name" value="ADK"/>
    <property type="match status" value="1"/>
</dbReference>
<keyword evidence="1 4" id="KW-0808">Transferase</keyword>
<keyword evidence="3 4" id="KW-0418">Kinase</keyword>
<gene>
    <name evidence="5" type="ORF">CHILSU_LOCUS9071</name>
</gene>
<evidence type="ECO:0000256" key="3">
    <source>
        <dbReference type="ARBA" id="ARBA00022777"/>
    </source>
</evidence>
<evidence type="ECO:0000313" key="5">
    <source>
        <dbReference type="EMBL" id="CAH0405705.1"/>
    </source>
</evidence>
<protein>
    <recommendedName>
        <fullName evidence="7">Nucleoside-diphosphate kinase</fullName>
    </recommendedName>
</protein>
<evidence type="ECO:0000256" key="2">
    <source>
        <dbReference type="ARBA" id="ARBA00022741"/>
    </source>
</evidence>
<dbReference type="SUPFAM" id="SSF52540">
    <property type="entry name" value="P-loop containing nucleoside triphosphate hydrolases"/>
    <property type="match status" value="1"/>
</dbReference>
<keyword evidence="2" id="KW-0547">Nucleotide-binding</keyword>
<comment type="similarity">
    <text evidence="4">Belongs to the adenylate kinase family.</text>
</comment>
<dbReference type="CDD" id="cd01428">
    <property type="entry name" value="ADK"/>
    <property type="match status" value="1"/>
</dbReference>
<evidence type="ECO:0008006" key="7">
    <source>
        <dbReference type="Google" id="ProtNLM"/>
    </source>
</evidence>
<proteinExistence type="inferred from homology"/>
<name>A0ABN8B810_CHISP</name>
<organism evidence="5 6">
    <name type="scientific">Chilo suppressalis</name>
    <name type="common">Asiatic rice borer moth</name>
    <dbReference type="NCBI Taxonomy" id="168631"/>
    <lineage>
        <taxon>Eukaryota</taxon>
        <taxon>Metazoa</taxon>
        <taxon>Ecdysozoa</taxon>
        <taxon>Arthropoda</taxon>
        <taxon>Hexapoda</taxon>
        <taxon>Insecta</taxon>
        <taxon>Pterygota</taxon>
        <taxon>Neoptera</taxon>
        <taxon>Endopterygota</taxon>
        <taxon>Lepidoptera</taxon>
        <taxon>Glossata</taxon>
        <taxon>Ditrysia</taxon>
        <taxon>Pyraloidea</taxon>
        <taxon>Crambidae</taxon>
        <taxon>Crambinae</taxon>
        <taxon>Chilo</taxon>
    </lineage>
</organism>
<keyword evidence="6" id="KW-1185">Reference proteome</keyword>
<dbReference type="PRINTS" id="PR00094">
    <property type="entry name" value="ADENYLTKNASE"/>
</dbReference>
<reference evidence="5" key="1">
    <citation type="submission" date="2021-12" db="EMBL/GenBank/DDBJ databases">
        <authorList>
            <person name="King R."/>
        </authorList>
    </citation>
    <scope>NUCLEOTIDE SEQUENCE</scope>
</reference>
<evidence type="ECO:0000313" key="6">
    <source>
        <dbReference type="Proteomes" id="UP001153292"/>
    </source>
</evidence>
<dbReference type="Proteomes" id="UP001153292">
    <property type="component" value="Chromosome 5"/>
</dbReference>
<dbReference type="PANTHER" id="PTHR23359">
    <property type="entry name" value="NUCLEOTIDE KINASE"/>
    <property type="match status" value="1"/>
</dbReference>
<dbReference type="Gene3D" id="3.40.50.300">
    <property type="entry name" value="P-loop containing nucleotide triphosphate hydrolases"/>
    <property type="match status" value="1"/>
</dbReference>
<evidence type="ECO:0000256" key="1">
    <source>
        <dbReference type="ARBA" id="ARBA00022679"/>
    </source>
</evidence>
<dbReference type="InterPro" id="IPR027417">
    <property type="entry name" value="P-loop_NTPase"/>
</dbReference>
<dbReference type="EMBL" id="OU963898">
    <property type="protein sequence ID" value="CAH0405705.1"/>
    <property type="molecule type" value="Genomic_DNA"/>
</dbReference>
<sequence>MTETDATRKPLTMPEIFIPYLEKYRIYKAFKDMVEDLVLTLPKDHLKQIKIFLGRHLHSTKDIDRIMILVSPELKIDIKSLVKELIKDLGYIVITRRCVLDRYQKREDYVPECISPVIMSEVTKALANKEPVAQAGWLMFDHPCTLREARCLQQDGVLPTVTLALTPTPPQAPRAENPLTAKRDFFQQDFEGLKYAYKATLKEVHIEPEDDTLKISLKCCNAIRACASGLQGPFQGYHVVGAPGVYRVLLLGPPGCGRSTQGSQLAKHFGITHVNFNDLYNEALQRNDEVGEKLRNFGPSVLLKAEIIKRRIMKKDCIELGWVMSGYPTNGMDFENLDNMATPPNRVIFMDASWETCKKRLKERTVDWCTGEPAAPGSNPRVLSHPVKTESNIDMELDFYFSEALAELRAAAGITAVEVNANESFDYVQVKLQAAVIAAPAFDIESCAQLKNVRAD</sequence>
<accession>A0ABN8B810</accession>
<dbReference type="InterPro" id="IPR000850">
    <property type="entry name" value="Adenylat/UMP-CMP_kin"/>
</dbReference>